<comment type="caution">
    <text evidence="3">The sequence shown here is derived from an EMBL/GenBank/DDBJ whole genome shotgun (WGS) entry which is preliminary data.</text>
</comment>
<dbReference type="NCBIfam" id="TIGR00261">
    <property type="entry name" value="traB"/>
    <property type="match status" value="1"/>
</dbReference>
<dbReference type="OrthoDB" id="9809330at2"/>
<sequence length="388" mass="43361">MDEENITRIHQNGKEYILIGTAHVSKQSAEQVKEVIASEQPDAVCIELDKQRYQSVTEGNKWKEMDIFQVIKERKATLLLMNLAISSFQKRMAKQFGINAGQEMIQGIESANEIGAELVLADRDIQITFSRIWGNIGLKGKMMLLMQVIGGIFSQESISEEELEKLKSKDMLDSMLEEFTQHFPRLKRPLIDERDQYLAQKIKHAPGEKVVAVLGAAHVPGIKQEIPREHDLKRLRERPPKSKVPKIIGWAIPILILAVIAYTFWANPAAGWQQTISWILWNGSFSALGTAIALGHPLTILTAFAAAPLSSLNPLIAAGWFAGIVQAMIRKPNVGDFEKLSDDVHHLKGFWHNKVTRILLIVVLANVGSSLGTFIGGADVIRLFFENM</sequence>
<evidence type="ECO:0000313" key="5">
    <source>
        <dbReference type="Proteomes" id="UP000319280"/>
    </source>
</evidence>
<feature type="transmembrane region" description="Helical" evidence="1">
    <location>
        <begin position="285"/>
        <end position="305"/>
    </location>
</feature>
<keyword evidence="1" id="KW-0472">Membrane</keyword>
<evidence type="ECO:0000313" key="2">
    <source>
        <dbReference type="EMBL" id="TMN22241.1"/>
    </source>
</evidence>
<dbReference type="InterPro" id="IPR002816">
    <property type="entry name" value="TraB/PrgY/GumN_fam"/>
</dbReference>
<evidence type="ECO:0000313" key="3">
    <source>
        <dbReference type="EMBL" id="TRM11014.1"/>
    </source>
</evidence>
<dbReference type="InterPro" id="IPR046345">
    <property type="entry name" value="TraB_PrgY-like"/>
</dbReference>
<accession>A0A549YGL8</accession>
<evidence type="ECO:0000256" key="1">
    <source>
        <dbReference type="SAM" id="Phobius"/>
    </source>
</evidence>
<reference evidence="2 4" key="1">
    <citation type="submission" date="2019-05" db="EMBL/GenBank/DDBJ databases">
        <title>Genomic analysis of Lentibacillus sp. NKC220-2.</title>
        <authorList>
            <person name="Oh Y.J."/>
        </authorList>
    </citation>
    <scope>NUCLEOTIDE SEQUENCE [LARGE SCALE GENOMIC DNA]</scope>
    <source>
        <strain evidence="2 4">NKC220-2</strain>
    </source>
</reference>
<keyword evidence="1" id="KW-0812">Transmembrane</keyword>
<dbReference type="PANTHER" id="PTHR21530:SF7">
    <property type="entry name" value="TRAB DOMAIN-CONTAINING PROTEIN"/>
    <property type="match status" value="1"/>
</dbReference>
<evidence type="ECO:0000313" key="4">
    <source>
        <dbReference type="Proteomes" id="UP000306980"/>
    </source>
</evidence>
<organism evidence="3 5">
    <name type="scientific">Lentibacillus cibarius</name>
    <dbReference type="NCBI Taxonomy" id="2583219"/>
    <lineage>
        <taxon>Bacteria</taxon>
        <taxon>Bacillati</taxon>
        <taxon>Bacillota</taxon>
        <taxon>Bacilli</taxon>
        <taxon>Bacillales</taxon>
        <taxon>Bacillaceae</taxon>
        <taxon>Lentibacillus</taxon>
    </lineage>
</organism>
<dbReference type="RefSeq" id="WP_138603150.1">
    <property type="nucleotide sequence ID" value="NZ_VCIA01000001.1"/>
</dbReference>
<dbReference type="EMBL" id="VJMZ01000001">
    <property type="protein sequence ID" value="TRM11014.1"/>
    <property type="molecule type" value="Genomic_DNA"/>
</dbReference>
<protein>
    <submittedName>
        <fullName evidence="3">TraB/GumN family protein</fullName>
    </submittedName>
</protein>
<dbReference type="CDD" id="cd14726">
    <property type="entry name" value="TraB_PrgY-like"/>
    <property type="match status" value="1"/>
</dbReference>
<keyword evidence="5" id="KW-1185">Reference proteome</keyword>
<dbReference type="PANTHER" id="PTHR21530">
    <property type="entry name" value="PHEROMONE SHUTDOWN PROTEIN"/>
    <property type="match status" value="1"/>
</dbReference>
<dbReference type="Pfam" id="PF01963">
    <property type="entry name" value="TraB_PrgY_gumN"/>
    <property type="match status" value="1"/>
</dbReference>
<dbReference type="EMBL" id="VCIA01000001">
    <property type="protein sequence ID" value="TMN22241.1"/>
    <property type="molecule type" value="Genomic_DNA"/>
</dbReference>
<feature type="transmembrane region" description="Helical" evidence="1">
    <location>
        <begin position="358"/>
        <end position="385"/>
    </location>
</feature>
<accession>A0A5S3QLX9</accession>
<name>A0A549YGL8_9BACI</name>
<dbReference type="Proteomes" id="UP000319280">
    <property type="component" value="Unassembled WGS sequence"/>
</dbReference>
<reference evidence="3 5" key="2">
    <citation type="submission" date="2019-07" db="EMBL/GenBank/DDBJ databases">
        <title>Genomic analysis of Lentibacillus sp. NKC851-2.</title>
        <authorList>
            <person name="Oh Y.J."/>
        </authorList>
    </citation>
    <scope>NUCLEOTIDE SEQUENCE [LARGE SCALE GENOMIC DNA]</scope>
    <source>
        <strain evidence="3 5">NKC851-2</strain>
    </source>
</reference>
<dbReference type="AlphaFoldDB" id="A0A549YGL8"/>
<dbReference type="InterPro" id="IPR005230">
    <property type="entry name" value="TraB_bac"/>
</dbReference>
<proteinExistence type="predicted"/>
<feature type="transmembrane region" description="Helical" evidence="1">
    <location>
        <begin position="247"/>
        <end position="265"/>
    </location>
</feature>
<dbReference type="Proteomes" id="UP000306980">
    <property type="component" value="Unassembled WGS sequence"/>
</dbReference>
<keyword evidence="1" id="KW-1133">Transmembrane helix</keyword>
<feature type="transmembrane region" description="Helical" evidence="1">
    <location>
        <begin position="312"/>
        <end position="329"/>
    </location>
</feature>
<gene>
    <name evidence="2" type="ORF">FFL34_08935</name>
    <name evidence="3" type="ORF">FH966_04335</name>
</gene>